<protein>
    <submittedName>
        <fullName evidence="3">Acyltransferase family protein</fullName>
    </submittedName>
</protein>
<dbReference type="PANTHER" id="PTHR36927">
    <property type="entry name" value="BLR4337 PROTEIN"/>
    <property type="match status" value="1"/>
</dbReference>
<keyword evidence="4" id="KW-1185">Reference proteome</keyword>
<feature type="domain" description="Acyltransferase 3" evidence="2">
    <location>
        <begin position="8"/>
        <end position="341"/>
    </location>
</feature>
<feature type="transmembrane region" description="Helical" evidence="1">
    <location>
        <begin position="91"/>
        <end position="110"/>
    </location>
</feature>
<feature type="transmembrane region" description="Helical" evidence="1">
    <location>
        <begin position="50"/>
        <end position="70"/>
    </location>
</feature>
<keyword evidence="1" id="KW-1133">Transmembrane helix</keyword>
<feature type="transmembrane region" description="Helical" evidence="1">
    <location>
        <begin position="229"/>
        <end position="250"/>
    </location>
</feature>
<evidence type="ECO:0000313" key="4">
    <source>
        <dbReference type="Proteomes" id="UP001177769"/>
    </source>
</evidence>
<keyword evidence="1" id="KW-0472">Membrane</keyword>
<dbReference type="PANTHER" id="PTHR36927:SF1">
    <property type="entry name" value="MDO-LIKE PROTEIN"/>
    <property type="match status" value="1"/>
</dbReference>
<dbReference type="Proteomes" id="UP001177769">
    <property type="component" value="Chromosome"/>
</dbReference>
<organism evidence="3 4">
    <name type="scientific">Paucibacter sediminis</name>
    <dbReference type="NCBI Taxonomy" id="3019553"/>
    <lineage>
        <taxon>Bacteria</taxon>
        <taxon>Pseudomonadati</taxon>
        <taxon>Pseudomonadota</taxon>
        <taxon>Betaproteobacteria</taxon>
        <taxon>Burkholderiales</taxon>
        <taxon>Sphaerotilaceae</taxon>
        <taxon>Roseateles</taxon>
    </lineage>
</organism>
<dbReference type="Pfam" id="PF01757">
    <property type="entry name" value="Acyl_transf_3"/>
    <property type="match status" value="1"/>
</dbReference>
<evidence type="ECO:0000313" key="3">
    <source>
        <dbReference type="EMBL" id="WIT11344.1"/>
    </source>
</evidence>
<dbReference type="AlphaFoldDB" id="A0AA95SVD4"/>
<name>A0AA95SVD4_9BURK</name>
<dbReference type="RefSeq" id="WP_285232426.1">
    <property type="nucleotide sequence ID" value="NZ_CP116346.1"/>
</dbReference>
<keyword evidence="1" id="KW-0812">Transmembrane</keyword>
<reference evidence="3" key="1">
    <citation type="submission" date="2023-01" db="EMBL/GenBank/DDBJ databases">
        <title>Whole genome sequence of Paucibacter sp. S2-9 isolated from pond sediment.</title>
        <authorList>
            <person name="Jung J.Y."/>
        </authorList>
    </citation>
    <scope>NUCLEOTIDE SEQUENCE</scope>
    <source>
        <strain evidence="3">S2-9</strain>
    </source>
</reference>
<proteinExistence type="predicted"/>
<evidence type="ECO:0000256" key="1">
    <source>
        <dbReference type="SAM" id="Phobius"/>
    </source>
</evidence>
<evidence type="ECO:0000259" key="2">
    <source>
        <dbReference type="Pfam" id="PF01757"/>
    </source>
</evidence>
<keyword evidence="3" id="KW-0012">Acyltransferase</keyword>
<dbReference type="EMBL" id="CP116346">
    <property type="protein sequence ID" value="WIT11344.1"/>
    <property type="molecule type" value="Genomic_DNA"/>
</dbReference>
<dbReference type="GO" id="GO:0016747">
    <property type="term" value="F:acyltransferase activity, transferring groups other than amino-acyl groups"/>
    <property type="evidence" value="ECO:0007669"/>
    <property type="project" value="InterPro"/>
</dbReference>
<feature type="transmembrane region" description="Helical" evidence="1">
    <location>
        <begin position="328"/>
        <end position="347"/>
    </location>
</feature>
<dbReference type="InterPro" id="IPR050623">
    <property type="entry name" value="Glucan_succinyl_AcylTrfase"/>
</dbReference>
<sequence length="364" mass="39769">MTAARRDHGLDAARGILMMLGILLHTANIYRPGSTWLLADASANAYFFTWLARAIHVFRMPAFFWISGYFTAMTLLRRGPAALLLARATRLLVPLIVVASTLNVAQDLLLASYKGQPLAWADVRLQAHHLWFLIDLAAFTLLLCALAPALRALQLRAGDAAGRGGLSTLAIALAACALFGYALELCVRLSGLAYQPVLGLFTLFELANYFPYFLVGAYMHGRRDLLQRLASVSPLWLPLGIAIAMLAAHWTRSAPGSLAEPARLLQLFGIWLSVASALGGFYRFFDRSTAFTRLVSDSAYSVYLLHHILVIALGMLLMGLPWWPWAKFLVVSVATTAAGLAAHLLLIRRSRVLSFLLNGKPPAA</sequence>
<feature type="transmembrane region" description="Helical" evidence="1">
    <location>
        <begin position="130"/>
        <end position="153"/>
    </location>
</feature>
<feature type="transmembrane region" description="Helical" evidence="1">
    <location>
        <begin position="195"/>
        <end position="217"/>
    </location>
</feature>
<feature type="transmembrane region" description="Helical" evidence="1">
    <location>
        <begin position="165"/>
        <end position="183"/>
    </location>
</feature>
<feature type="transmembrane region" description="Helical" evidence="1">
    <location>
        <begin position="12"/>
        <end position="30"/>
    </location>
</feature>
<feature type="transmembrane region" description="Helical" evidence="1">
    <location>
        <begin position="303"/>
        <end position="322"/>
    </location>
</feature>
<dbReference type="InterPro" id="IPR002656">
    <property type="entry name" value="Acyl_transf_3_dom"/>
</dbReference>
<feature type="transmembrane region" description="Helical" evidence="1">
    <location>
        <begin position="262"/>
        <end position="282"/>
    </location>
</feature>
<accession>A0AA95SVD4</accession>
<gene>
    <name evidence="3" type="ORF">PFX98_20975</name>
</gene>
<dbReference type="KEGG" id="pais:PFX98_20975"/>
<keyword evidence="3" id="KW-0808">Transferase</keyword>